<dbReference type="InterPro" id="IPR029068">
    <property type="entry name" value="Glyas_Bleomycin-R_OHBP_Dase"/>
</dbReference>
<evidence type="ECO:0000259" key="2">
    <source>
        <dbReference type="PROSITE" id="PS51819"/>
    </source>
</evidence>
<evidence type="ECO:0000256" key="1">
    <source>
        <dbReference type="SAM" id="MobiDB-lite"/>
    </source>
</evidence>
<keyword evidence="4" id="KW-1185">Reference proteome</keyword>
<feature type="compositionally biased region" description="Gly residues" evidence="1">
    <location>
        <begin position="13"/>
        <end position="22"/>
    </location>
</feature>
<dbReference type="RefSeq" id="WP_235058121.1">
    <property type="nucleotide sequence ID" value="NZ_JAKFHA010000047.1"/>
</dbReference>
<dbReference type="PROSITE" id="PS51819">
    <property type="entry name" value="VOC"/>
    <property type="match status" value="1"/>
</dbReference>
<dbReference type="EMBL" id="JAKFHA010000047">
    <property type="protein sequence ID" value="MCF2533347.1"/>
    <property type="molecule type" value="Genomic_DNA"/>
</dbReference>
<feature type="compositionally biased region" description="Low complexity" evidence="1">
    <location>
        <begin position="1"/>
        <end position="12"/>
    </location>
</feature>
<dbReference type="Proteomes" id="UP001165378">
    <property type="component" value="Unassembled WGS sequence"/>
</dbReference>
<dbReference type="Pfam" id="PF00903">
    <property type="entry name" value="Glyoxalase"/>
    <property type="match status" value="1"/>
</dbReference>
<comment type="caution">
    <text evidence="3">The sequence shown here is derived from an EMBL/GenBank/DDBJ whole genome shotgun (WGS) entry which is preliminary data.</text>
</comment>
<dbReference type="PANTHER" id="PTHR34109:SF1">
    <property type="entry name" value="VOC DOMAIN-CONTAINING PROTEIN"/>
    <property type="match status" value="1"/>
</dbReference>
<reference evidence="3" key="1">
    <citation type="submission" date="2022-01" db="EMBL/GenBank/DDBJ databases">
        <title>Genome-Based Taxonomic Classification of the Phylum Actinobacteria.</title>
        <authorList>
            <person name="Gao Y."/>
        </authorList>
    </citation>
    <scope>NUCLEOTIDE SEQUENCE</scope>
    <source>
        <strain evidence="3">KLBMP 8922</strain>
    </source>
</reference>
<dbReference type="InterPro" id="IPR037523">
    <property type="entry name" value="VOC_core"/>
</dbReference>
<gene>
    <name evidence="3" type="ORF">LZ495_39870</name>
</gene>
<evidence type="ECO:0000313" key="4">
    <source>
        <dbReference type="Proteomes" id="UP001165378"/>
    </source>
</evidence>
<dbReference type="Gene3D" id="3.30.720.120">
    <property type="match status" value="1"/>
</dbReference>
<dbReference type="SUPFAM" id="SSF54593">
    <property type="entry name" value="Glyoxalase/Bleomycin resistance protein/Dihydroxybiphenyl dioxygenase"/>
    <property type="match status" value="1"/>
</dbReference>
<dbReference type="PANTHER" id="PTHR34109">
    <property type="entry name" value="BNAUNNG04460D PROTEIN-RELATED"/>
    <property type="match status" value="1"/>
</dbReference>
<dbReference type="InterPro" id="IPR004360">
    <property type="entry name" value="Glyas_Fos-R_dOase_dom"/>
</dbReference>
<feature type="region of interest" description="Disordered" evidence="1">
    <location>
        <begin position="1"/>
        <end position="23"/>
    </location>
</feature>
<dbReference type="CDD" id="cd07246">
    <property type="entry name" value="VOC_like"/>
    <property type="match status" value="1"/>
</dbReference>
<dbReference type="Gene3D" id="3.30.720.110">
    <property type="match status" value="1"/>
</dbReference>
<protein>
    <submittedName>
        <fullName evidence="3">VOC family protein</fullName>
    </submittedName>
</protein>
<sequence>MTNTSDTTPTPGGSDGSGGSGTSGVRRVYARLVVSDGPRAIDFYRAALGAEEVERYTDPDGKIVHAMITVGGTPIAVKDEDDADPAPTTLGGSPVVIALDVEDADAVADALLSNGATVVYPVADQPYGQRGGRVADPFGHLWMISQDIEALTPEEIQERTTAMFT</sequence>
<feature type="domain" description="VOC" evidence="2">
    <location>
        <begin position="26"/>
        <end position="147"/>
    </location>
</feature>
<accession>A0AA41Q8S9</accession>
<organism evidence="3 4">
    <name type="scientific">Yinghuangia soli</name>
    <dbReference type="NCBI Taxonomy" id="2908204"/>
    <lineage>
        <taxon>Bacteria</taxon>
        <taxon>Bacillati</taxon>
        <taxon>Actinomycetota</taxon>
        <taxon>Actinomycetes</taxon>
        <taxon>Kitasatosporales</taxon>
        <taxon>Streptomycetaceae</taxon>
        <taxon>Yinghuangia</taxon>
    </lineage>
</organism>
<evidence type="ECO:0000313" key="3">
    <source>
        <dbReference type="EMBL" id="MCF2533347.1"/>
    </source>
</evidence>
<name>A0AA41Q8S9_9ACTN</name>
<dbReference type="AlphaFoldDB" id="A0AA41Q8S9"/>
<proteinExistence type="predicted"/>